<dbReference type="RefSeq" id="WP_083531348.1">
    <property type="nucleotide sequence ID" value="NZ_LSRP01000151.1"/>
</dbReference>
<proteinExistence type="predicted"/>
<gene>
    <name evidence="2" type="ORF">AX760_08310</name>
</gene>
<accession>A0A657LL00</accession>
<evidence type="ECO:0000256" key="1">
    <source>
        <dbReference type="SAM" id="SignalP"/>
    </source>
</evidence>
<sequence>MNKTGKSAVIRIAFATGLGGMLLAASSCSSTPVETQPSAYSATMARPVVSTDVYPVIEGQRPAATGQMSNDEAAGLQSHLTALGAARASGKISEAEYLRRRTELQALAANHGTDTLKQIQN</sequence>
<reference evidence="2 3" key="1">
    <citation type="submission" date="2016-02" db="EMBL/GenBank/DDBJ databases">
        <title>Genome sequencing of a beta-galactosidase producing bacteria Rhizobium sp. 59.</title>
        <authorList>
            <person name="Wang D."/>
            <person name="Kot W."/>
            <person name="Qin Y."/>
            <person name="Hansen L."/>
            <person name="Naqvi K."/>
            <person name="Rensing C."/>
        </authorList>
    </citation>
    <scope>NUCLEOTIDE SEQUENCE [LARGE SCALE GENOMIC DNA]</scope>
    <source>
        <strain evidence="2 3">59</strain>
    </source>
</reference>
<dbReference type="OrthoDB" id="8420575at2"/>
<dbReference type="Proteomes" id="UP000182661">
    <property type="component" value="Unassembled WGS sequence"/>
</dbReference>
<keyword evidence="1" id="KW-0732">Signal</keyword>
<dbReference type="EMBL" id="LSRP01000151">
    <property type="protein sequence ID" value="OJF89927.1"/>
    <property type="molecule type" value="Genomic_DNA"/>
</dbReference>
<organism evidence="2 3">
    <name type="scientific">Pararhizobium antarcticum</name>
    <dbReference type="NCBI Taxonomy" id="1798805"/>
    <lineage>
        <taxon>Bacteria</taxon>
        <taxon>Pseudomonadati</taxon>
        <taxon>Pseudomonadota</taxon>
        <taxon>Alphaproteobacteria</taxon>
        <taxon>Hyphomicrobiales</taxon>
        <taxon>Rhizobiaceae</taxon>
        <taxon>Rhizobium/Agrobacterium group</taxon>
        <taxon>Pararhizobium</taxon>
    </lineage>
</organism>
<dbReference type="PROSITE" id="PS51257">
    <property type="entry name" value="PROKAR_LIPOPROTEIN"/>
    <property type="match status" value="1"/>
</dbReference>
<protein>
    <recommendedName>
        <fullName evidence="4">SHOCT domain-containing protein</fullName>
    </recommendedName>
</protein>
<evidence type="ECO:0000313" key="2">
    <source>
        <dbReference type="EMBL" id="OJF89927.1"/>
    </source>
</evidence>
<name>A0A657LL00_9HYPH</name>
<feature type="chain" id="PRO_5024995477" description="SHOCT domain-containing protein" evidence="1">
    <location>
        <begin position="25"/>
        <end position="121"/>
    </location>
</feature>
<evidence type="ECO:0008006" key="4">
    <source>
        <dbReference type="Google" id="ProtNLM"/>
    </source>
</evidence>
<dbReference type="AlphaFoldDB" id="A0A657LL00"/>
<evidence type="ECO:0000313" key="3">
    <source>
        <dbReference type="Proteomes" id="UP000182661"/>
    </source>
</evidence>
<keyword evidence="3" id="KW-1185">Reference proteome</keyword>
<comment type="caution">
    <text evidence="2">The sequence shown here is derived from an EMBL/GenBank/DDBJ whole genome shotgun (WGS) entry which is preliminary data.</text>
</comment>
<feature type="signal peptide" evidence="1">
    <location>
        <begin position="1"/>
        <end position="24"/>
    </location>
</feature>